<feature type="binding site" evidence="14">
    <location>
        <position position="113"/>
    </location>
    <ligand>
        <name>FAD</name>
        <dbReference type="ChEBI" id="CHEBI:57692"/>
    </ligand>
</feature>
<dbReference type="GO" id="GO:0090524">
    <property type="term" value="F:cytochrome-b5 reductase activity, acting on NADH"/>
    <property type="evidence" value="ECO:0007669"/>
    <property type="project" value="UniProtKB-EC"/>
</dbReference>
<reference evidence="18" key="1">
    <citation type="submission" date="2025-05" db="UniProtKB">
        <authorList>
            <consortium name="Ensembl"/>
        </authorList>
    </citation>
    <scope>IDENTIFICATION</scope>
</reference>
<dbReference type="PRINTS" id="PR00371">
    <property type="entry name" value="FPNCR"/>
</dbReference>
<evidence type="ECO:0000256" key="5">
    <source>
        <dbReference type="ARBA" id="ARBA00022827"/>
    </source>
</evidence>
<dbReference type="Pfam" id="PF00175">
    <property type="entry name" value="NAD_binding_1"/>
    <property type="match status" value="1"/>
</dbReference>
<dbReference type="SUPFAM" id="SSF63380">
    <property type="entry name" value="Riboflavin synthase domain-like"/>
    <property type="match status" value="1"/>
</dbReference>
<dbReference type="Ensembl" id="ENSOMET00000033792.1">
    <property type="protein sequence ID" value="ENSOMEP00000031589.1"/>
    <property type="gene ID" value="ENSOMEG00000016524.1"/>
</dbReference>
<accession>A0A3B3DQ79</accession>
<evidence type="ECO:0000256" key="7">
    <source>
        <dbReference type="ARBA" id="ARBA00023002"/>
    </source>
</evidence>
<dbReference type="Proteomes" id="UP000646548">
    <property type="component" value="Unassembled WGS sequence"/>
</dbReference>
<evidence type="ECO:0000256" key="4">
    <source>
        <dbReference type="ARBA" id="ARBA00022630"/>
    </source>
</evidence>
<evidence type="ECO:0000259" key="16">
    <source>
        <dbReference type="PROSITE" id="PS51384"/>
    </source>
</evidence>
<dbReference type="InterPro" id="IPR017938">
    <property type="entry name" value="Riboflavin_synthase-like_b-brl"/>
</dbReference>
<dbReference type="PaxDb" id="30732-ENSOMEP00000031589"/>
<evidence type="ECO:0000256" key="12">
    <source>
        <dbReference type="ARBA" id="ARBA00023221"/>
    </source>
</evidence>
<comment type="catalytic activity">
    <reaction evidence="13 15">
        <text>2 Fe(III)-[cytochrome b5] + NADH = 2 Fe(II)-[cytochrome b5] + NAD(+) + H(+)</text>
        <dbReference type="Rhea" id="RHEA:46680"/>
        <dbReference type="Rhea" id="RHEA-COMP:10438"/>
        <dbReference type="Rhea" id="RHEA-COMP:10439"/>
        <dbReference type="ChEBI" id="CHEBI:15378"/>
        <dbReference type="ChEBI" id="CHEBI:29033"/>
        <dbReference type="ChEBI" id="CHEBI:29034"/>
        <dbReference type="ChEBI" id="CHEBI:57540"/>
        <dbReference type="ChEBI" id="CHEBI:57945"/>
        <dbReference type="EC" id="1.6.2.2"/>
    </reaction>
</comment>
<sequence>MDPTLVISVLLAIAVLAATVLYFLSSGSAEEKKAKGPITLQDPTLKYPLPLISKEEISQDTKKFRFGLPSSFHVLGLPVGQHVYLSAKVNGALVVRPYTPVSCDEDQGFVDLVVKVYYKGTHPSYPDGGQMSQYLDKMAIGDTIDFRGPNGLLVYQGNGRFSIRANKKSEPKVRRFKHVGMIAGGTGITPMLQLIRRITSDPTDSTTCSLIFGNQTEKDILLREELDEVQKNHPDQVKLWYTLDKPPQGWKYSSGFVTSDMIKDHIPPPSSDLLVVLCGPAPMIKNACLPNLEKLGHAQENIFSY</sequence>
<dbReference type="PANTHER" id="PTHR19370:SF108">
    <property type="entry name" value="NADH-CYTOCHROME B5 REDUCTASE 2"/>
    <property type="match status" value="1"/>
</dbReference>
<evidence type="ECO:0000256" key="2">
    <source>
        <dbReference type="ARBA" id="ARBA00006105"/>
    </source>
</evidence>
<dbReference type="Proteomes" id="UP000261560">
    <property type="component" value="Unplaced"/>
</dbReference>
<evidence type="ECO:0000256" key="3">
    <source>
        <dbReference type="ARBA" id="ARBA00022516"/>
    </source>
</evidence>
<feature type="binding site" evidence="14">
    <location>
        <position position="131"/>
    </location>
    <ligand>
        <name>FAD</name>
        <dbReference type="ChEBI" id="CHEBI:57692"/>
    </ligand>
</feature>
<dbReference type="STRING" id="30732.ENSOMEP00000031589"/>
<evidence type="ECO:0000256" key="6">
    <source>
        <dbReference type="ARBA" id="ARBA00022955"/>
    </source>
</evidence>
<organism evidence="18 19">
    <name type="scientific">Oryzias melastigma</name>
    <name type="common">Marine medaka</name>
    <dbReference type="NCBI Taxonomy" id="30732"/>
    <lineage>
        <taxon>Eukaryota</taxon>
        <taxon>Metazoa</taxon>
        <taxon>Chordata</taxon>
        <taxon>Craniata</taxon>
        <taxon>Vertebrata</taxon>
        <taxon>Euteleostomi</taxon>
        <taxon>Actinopterygii</taxon>
        <taxon>Neopterygii</taxon>
        <taxon>Teleostei</taxon>
        <taxon>Neoteleostei</taxon>
        <taxon>Acanthomorphata</taxon>
        <taxon>Ovalentaria</taxon>
        <taxon>Atherinomorphae</taxon>
        <taxon>Beloniformes</taxon>
        <taxon>Adrianichthyidae</taxon>
        <taxon>Oryziinae</taxon>
        <taxon>Oryzias</taxon>
    </lineage>
</organism>
<keyword evidence="4 14" id="KW-0285">Flavoprotein</keyword>
<keyword evidence="8" id="KW-0756">Sterol biosynthesis</keyword>
<dbReference type="PRINTS" id="PR00406">
    <property type="entry name" value="CYTB5RDTASE"/>
</dbReference>
<dbReference type="PROSITE" id="PS51384">
    <property type="entry name" value="FAD_FR"/>
    <property type="match status" value="1"/>
</dbReference>
<feature type="binding site" evidence="14">
    <location>
        <position position="132"/>
    </location>
    <ligand>
        <name>FAD</name>
        <dbReference type="ChEBI" id="CHEBI:57692"/>
    </ligand>
</feature>
<keyword evidence="6" id="KW-0752">Steroid biosynthesis</keyword>
<evidence type="ECO:0000313" key="19">
    <source>
        <dbReference type="Proteomes" id="UP000261560"/>
    </source>
</evidence>
<keyword evidence="9 15" id="KW-0520">NAD</keyword>
<dbReference type="InterPro" id="IPR017927">
    <property type="entry name" value="FAD-bd_FR_type"/>
</dbReference>
<comment type="cofactor">
    <cofactor evidence="1 14 15">
        <name>FAD</name>
        <dbReference type="ChEBI" id="CHEBI:57692"/>
    </cofactor>
</comment>
<keyword evidence="11" id="KW-1207">Sterol metabolism</keyword>
<dbReference type="GO" id="GO:0001878">
    <property type="term" value="P:response to yeast"/>
    <property type="evidence" value="ECO:0007669"/>
    <property type="project" value="Ensembl"/>
</dbReference>
<dbReference type="GO" id="GO:0071949">
    <property type="term" value="F:FAD binding"/>
    <property type="evidence" value="ECO:0007669"/>
    <property type="project" value="TreeGrafter"/>
</dbReference>
<dbReference type="EMBL" id="WKFB01000074">
    <property type="protein sequence ID" value="KAF6737047.1"/>
    <property type="molecule type" value="Genomic_DNA"/>
</dbReference>
<feature type="binding site" evidence="14">
    <location>
        <position position="115"/>
    </location>
    <ligand>
        <name>FAD</name>
        <dbReference type="ChEBI" id="CHEBI:57692"/>
    </ligand>
</feature>
<feature type="binding site" evidence="14">
    <location>
        <position position="96"/>
    </location>
    <ligand>
        <name>FAD</name>
        <dbReference type="ChEBI" id="CHEBI:57692"/>
    </ligand>
</feature>
<feature type="binding site" evidence="14">
    <location>
        <position position="97"/>
    </location>
    <ligand>
        <name>FAD</name>
        <dbReference type="ChEBI" id="CHEBI:57692"/>
    </ligand>
</feature>
<dbReference type="GeneTree" id="ENSGT00940000153962"/>
<dbReference type="InterPro" id="IPR039261">
    <property type="entry name" value="FNR_nucleotide-bd"/>
</dbReference>
<dbReference type="Gene3D" id="3.40.50.80">
    <property type="entry name" value="Nucleotide-binding domain of ferredoxin-NADP reductase (FNR) module"/>
    <property type="match status" value="1"/>
</dbReference>
<dbReference type="InterPro" id="IPR001709">
    <property type="entry name" value="Flavoprot_Pyr_Nucl_cyt_Rdtase"/>
</dbReference>
<dbReference type="CDD" id="cd06183">
    <property type="entry name" value="cyt_b5_reduct_like"/>
    <property type="match status" value="1"/>
</dbReference>
<feature type="binding site" evidence="14">
    <location>
        <position position="98"/>
    </location>
    <ligand>
        <name>FAD</name>
        <dbReference type="ChEBI" id="CHEBI:57692"/>
    </ligand>
</feature>
<evidence type="ECO:0000313" key="18">
    <source>
        <dbReference type="Ensembl" id="ENSOMEP00000031589.1"/>
    </source>
</evidence>
<evidence type="ECO:0000256" key="1">
    <source>
        <dbReference type="ARBA" id="ARBA00001974"/>
    </source>
</evidence>
<keyword evidence="7 15" id="KW-0560">Oxidoreductase</keyword>
<dbReference type="EC" id="1.6.2.2" evidence="15"/>
<name>A0A3B3DQ79_ORYME</name>
<dbReference type="GO" id="GO:0016126">
    <property type="term" value="P:sterol biosynthetic process"/>
    <property type="evidence" value="ECO:0007669"/>
    <property type="project" value="UniProtKB-KW"/>
</dbReference>
<gene>
    <name evidence="17" type="ORF">FQA47_001813</name>
</gene>
<evidence type="ECO:0000256" key="10">
    <source>
        <dbReference type="ARBA" id="ARBA00023098"/>
    </source>
</evidence>
<dbReference type="OrthoDB" id="432685at2759"/>
<keyword evidence="5 14" id="KW-0274">FAD</keyword>
<dbReference type="InterPro" id="IPR008333">
    <property type="entry name" value="Cbr1-like_FAD-bd_dom"/>
</dbReference>
<evidence type="ECO:0000256" key="8">
    <source>
        <dbReference type="ARBA" id="ARBA00023011"/>
    </source>
</evidence>
<evidence type="ECO:0000313" key="17">
    <source>
        <dbReference type="EMBL" id="KAF6737047.1"/>
    </source>
</evidence>
<comment type="similarity">
    <text evidence="2 15">Belongs to the flavoprotein pyridine nucleotide cytochrome reductase family.</text>
</comment>
<proteinExistence type="inferred from homology"/>
<evidence type="ECO:0000256" key="15">
    <source>
        <dbReference type="RuleBase" id="RU361226"/>
    </source>
</evidence>
<evidence type="ECO:0000256" key="11">
    <source>
        <dbReference type="ARBA" id="ARBA00023166"/>
    </source>
</evidence>
<dbReference type="InterPro" id="IPR001433">
    <property type="entry name" value="OxRdtase_FAD/NAD-bd"/>
</dbReference>
<keyword evidence="3" id="KW-0444">Lipid biosynthesis</keyword>
<keyword evidence="10" id="KW-0443">Lipid metabolism</keyword>
<dbReference type="GO" id="GO:0005739">
    <property type="term" value="C:mitochondrion"/>
    <property type="evidence" value="ECO:0007669"/>
    <property type="project" value="TreeGrafter"/>
</dbReference>
<evidence type="ECO:0000256" key="9">
    <source>
        <dbReference type="ARBA" id="ARBA00023027"/>
    </source>
</evidence>
<evidence type="ECO:0000256" key="14">
    <source>
        <dbReference type="PIRSR" id="PIRSR601834-1"/>
    </source>
</evidence>
<dbReference type="SUPFAM" id="SSF52343">
    <property type="entry name" value="Ferredoxin reductase-like, C-terminal NADP-linked domain"/>
    <property type="match status" value="1"/>
</dbReference>
<dbReference type="OMA" id="DRPKPEW"/>
<dbReference type="AlphaFoldDB" id="A0A3B3DQ79"/>
<dbReference type="FunFam" id="3.40.50.80:FF:000005">
    <property type="entry name" value="NADH-cytochrome b5 reductase"/>
    <property type="match status" value="1"/>
</dbReference>
<reference evidence="17" key="2">
    <citation type="journal article" name="BMC Genomics">
        <title>Long-read sequencing and de novo genome assembly of marine medaka (Oryzias melastigma).</title>
        <authorList>
            <person name="Liang P."/>
            <person name="Saqib H.S.A."/>
            <person name="Ni X."/>
            <person name="Shen Y."/>
        </authorList>
    </citation>
    <scope>NUCLEOTIDE SEQUENCE</scope>
    <source>
        <strain evidence="17">Bigg-433</strain>
    </source>
</reference>
<keyword evidence="12" id="KW-0753">Steroid metabolism</keyword>
<feature type="domain" description="FAD-binding FR-type" evidence="16">
    <location>
        <begin position="44"/>
        <end position="156"/>
    </location>
</feature>
<dbReference type="Pfam" id="PF00970">
    <property type="entry name" value="FAD_binding_6"/>
    <property type="match status" value="1"/>
</dbReference>
<feature type="binding site" evidence="14">
    <location>
        <position position="189"/>
    </location>
    <ligand>
        <name>FAD</name>
        <dbReference type="ChEBI" id="CHEBI:57692"/>
    </ligand>
</feature>
<evidence type="ECO:0000256" key="13">
    <source>
        <dbReference type="ARBA" id="ARBA00047682"/>
    </source>
</evidence>
<dbReference type="PANTHER" id="PTHR19370">
    <property type="entry name" value="NADH-CYTOCHROME B5 REDUCTASE"/>
    <property type="match status" value="1"/>
</dbReference>
<dbReference type="InterPro" id="IPR001834">
    <property type="entry name" value="CBR-like"/>
</dbReference>
<dbReference type="Gene3D" id="2.40.30.10">
    <property type="entry name" value="Translation factors"/>
    <property type="match status" value="1"/>
</dbReference>
<keyword evidence="19" id="KW-1185">Reference proteome</keyword>
<protein>
    <recommendedName>
        <fullName evidence="15">NADH-cytochrome b5 reductase</fullName>
        <ecNumber evidence="15">1.6.2.2</ecNumber>
    </recommendedName>
</protein>
<dbReference type="FunFam" id="2.40.30.10:FF:000021">
    <property type="entry name" value="NADH-cytochrome b5 reductase"/>
    <property type="match status" value="1"/>
</dbReference>